<feature type="domain" description="EF-hand" evidence="4">
    <location>
        <begin position="488"/>
        <end position="523"/>
    </location>
</feature>
<feature type="transmembrane region" description="Helical" evidence="3">
    <location>
        <begin position="581"/>
        <end position="606"/>
    </location>
</feature>
<feature type="region of interest" description="Disordered" evidence="2">
    <location>
        <begin position="59"/>
        <end position="147"/>
    </location>
</feature>
<feature type="region of interest" description="Disordered" evidence="2">
    <location>
        <begin position="650"/>
        <end position="725"/>
    </location>
</feature>
<keyword evidence="1" id="KW-0106">Calcium</keyword>
<feature type="compositionally biased region" description="Acidic residues" evidence="2">
    <location>
        <begin position="318"/>
        <end position="334"/>
    </location>
</feature>
<dbReference type="PROSITE" id="PS00018">
    <property type="entry name" value="EF_HAND_1"/>
    <property type="match status" value="2"/>
</dbReference>
<dbReference type="Proteomes" id="UP000654075">
    <property type="component" value="Unassembled WGS sequence"/>
</dbReference>
<gene>
    <name evidence="5" type="ORF">PGLA1383_LOCUS12264</name>
</gene>
<feature type="transmembrane region" description="Helical" evidence="3">
    <location>
        <begin position="281"/>
        <end position="299"/>
    </location>
</feature>
<feature type="compositionally biased region" description="Basic and acidic residues" evidence="2">
    <location>
        <begin position="335"/>
        <end position="348"/>
    </location>
</feature>
<feature type="compositionally biased region" description="Low complexity" evidence="2">
    <location>
        <begin position="393"/>
        <end position="404"/>
    </location>
</feature>
<dbReference type="PANTHER" id="PTHR46726:SF1">
    <property type="entry name" value="TWO-PORE CALCIUM CHANNEL 3"/>
    <property type="match status" value="1"/>
</dbReference>
<organism evidence="5 6">
    <name type="scientific">Polarella glacialis</name>
    <name type="common">Dinoflagellate</name>
    <dbReference type="NCBI Taxonomy" id="89957"/>
    <lineage>
        <taxon>Eukaryota</taxon>
        <taxon>Sar</taxon>
        <taxon>Alveolata</taxon>
        <taxon>Dinophyceae</taxon>
        <taxon>Suessiales</taxon>
        <taxon>Suessiaceae</taxon>
        <taxon>Polarella</taxon>
    </lineage>
</organism>
<evidence type="ECO:0000313" key="6">
    <source>
        <dbReference type="Proteomes" id="UP000654075"/>
    </source>
</evidence>
<evidence type="ECO:0000313" key="5">
    <source>
        <dbReference type="EMBL" id="CAE8593675.1"/>
    </source>
</evidence>
<dbReference type="InterPro" id="IPR011992">
    <property type="entry name" value="EF-hand-dom_pair"/>
</dbReference>
<feature type="transmembrane region" description="Helical" evidence="3">
    <location>
        <begin position="210"/>
        <end position="235"/>
    </location>
</feature>
<dbReference type="EMBL" id="CAJNNV010006483">
    <property type="protein sequence ID" value="CAE8593675.1"/>
    <property type="molecule type" value="Genomic_DNA"/>
</dbReference>
<dbReference type="CDD" id="cd00051">
    <property type="entry name" value="EFh"/>
    <property type="match status" value="1"/>
</dbReference>
<sequence>DGASSEGLLGIKDHPFSVVANLWTYEYRYPDFYTAALYPGYREGATLDERCFIEETASDSTAAAVGGADNSSNTTSRKASTTTAAPATSMTPTTTRSTNSSTTSTTTTQLLSASNGTNSNNSSSNNSSNSSSSNSSNSSNTTNSSNSAAGNSLFSTTTITVITTLPALPGGAILGAGDLSPILGASTTGRGISMSRVGQPDKPLTQGACFVLQVTRIVVLVGPCLILLAILAFAAARWRVSLSWLVVGALLAALYCATGMASLVLAAILSVGGLLAGSGTLSLLVSILFAMLGSSMAIFQASKSTPKKVAPEEQAATENEEPEEEEEENSDSDEENHRIDDKQLKKQRIERSRKAWRKQDALKAIEDIALNDLAEKRARARIRRESNQQNSGVLKAPKALSPKAAVKQTAKKTLTRANVISFPRNQAVPSSMRAILGWGGGDGEGGTFGRRIPMELLANAFKEIDEDGSGFITPQEFRDAIIKCGLEPSEKVMDLIMNEIDEDGGGDIEVDEFINFFQLVQDLLKEEAAIANSANLSILLCQFCFLVHVAAVTVLVLMAVRGSGGAEEEELTEVKKSERQMVQYLIFTVCGLLVVFFIFVVGVPMFRLSLGPSMAAWKSLWRNRKRPKESLKEHMRATITQVRTVERRTPCLVESEDLPSGSHESGRPGSPDSAEFPQRPRRKSVSSADTDHEPSPVSPNQGRRKSVSSADGDHELVPLSTGVEKGFGNIFGCF</sequence>
<keyword evidence="3" id="KW-1133">Transmembrane helix</keyword>
<feature type="transmembrane region" description="Helical" evidence="3">
    <location>
        <begin position="242"/>
        <end position="269"/>
    </location>
</feature>
<feature type="region of interest" description="Disordered" evidence="2">
    <location>
        <begin position="383"/>
        <end position="404"/>
    </location>
</feature>
<keyword evidence="3" id="KW-0472">Membrane</keyword>
<evidence type="ECO:0000256" key="2">
    <source>
        <dbReference type="SAM" id="MobiDB-lite"/>
    </source>
</evidence>
<dbReference type="SMART" id="SM00054">
    <property type="entry name" value="EFh"/>
    <property type="match status" value="2"/>
</dbReference>
<feature type="non-terminal residue" evidence="5">
    <location>
        <position position="1"/>
    </location>
</feature>
<comment type="caution">
    <text evidence="5">The sequence shown here is derived from an EMBL/GenBank/DDBJ whole genome shotgun (WGS) entry which is preliminary data.</text>
</comment>
<dbReference type="PROSITE" id="PS50222">
    <property type="entry name" value="EF_HAND_2"/>
    <property type="match status" value="2"/>
</dbReference>
<dbReference type="GO" id="GO:0005509">
    <property type="term" value="F:calcium ion binding"/>
    <property type="evidence" value="ECO:0007669"/>
    <property type="project" value="InterPro"/>
</dbReference>
<accession>A0A813E1I2</accession>
<dbReference type="AlphaFoldDB" id="A0A813E1I2"/>
<keyword evidence="6" id="KW-1185">Reference proteome</keyword>
<dbReference type="InterPro" id="IPR018247">
    <property type="entry name" value="EF_Hand_1_Ca_BS"/>
</dbReference>
<reference evidence="5" key="1">
    <citation type="submission" date="2021-02" db="EMBL/GenBank/DDBJ databases">
        <authorList>
            <person name="Dougan E. K."/>
            <person name="Rhodes N."/>
            <person name="Thang M."/>
            <person name="Chan C."/>
        </authorList>
    </citation>
    <scope>NUCLEOTIDE SEQUENCE</scope>
</reference>
<dbReference type="Pfam" id="PF13499">
    <property type="entry name" value="EF-hand_7"/>
    <property type="match status" value="1"/>
</dbReference>
<feature type="compositionally biased region" description="Low complexity" evidence="2">
    <location>
        <begin position="71"/>
        <end position="147"/>
    </location>
</feature>
<evidence type="ECO:0000259" key="4">
    <source>
        <dbReference type="PROSITE" id="PS50222"/>
    </source>
</evidence>
<dbReference type="InterPro" id="IPR002048">
    <property type="entry name" value="EF_hand_dom"/>
</dbReference>
<name>A0A813E1I2_POLGL</name>
<feature type="region of interest" description="Disordered" evidence="2">
    <location>
        <begin position="308"/>
        <end position="348"/>
    </location>
</feature>
<dbReference type="PANTHER" id="PTHR46726">
    <property type="entry name" value="TWO PORE CHANNEL 3"/>
    <property type="match status" value="1"/>
</dbReference>
<keyword evidence="3" id="KW-0812">Transmembrane</keyword>
<proteinExistence type="predicted"/>
<evidence type="ECO:0000256" key="3">
    <source>
        <dbReference type="SAM" id="Phobius"/>
    </source>
</evidence>
<protein>
    <recommendedName>
        <fullName evidence="4">EF-hand domain-containing protein</fullName>
    </recommendedName>
</protein>
<dbReference type="Gene3D" id="1.10.238.10">
    <property type="entry name" value="EF-hand"/>
    <property type="match status" value="1"/>
</dbReference>
<feature type="domain" description="EF-hand" evidence="4">
    <location>
        <begin position="452"/>
        <end position="487"/>
    </location>
</feature>
<dbReference type="SUPFAM" id="SSF47473">
    <property type="entry name" value="EF-hand"/>
    <property type="match status" value="1"/>
</dbReference>
<evidence type="ECO:0000256" key="1">
    <source>
        <dbReference type="ARBA" id="ARBA00022837"/>
    </source>
</evidence>